<feature type="compositionally biased region" description="Low complexity" evidence="1">
    <location>
        <begin position="82"/>
        <end position="99"/>
    </location>
</feature>
<organism evidence="2 3">
    <name type="scientific">Rhamnusium bicolor</name>
    <dbReference type="NCBI Taxonomy" id="1586634"/>
    <lineage>
        <taxon>Eukaryota</taxon>
        <taxon>Metazoa</taxon>
        <taxon>Ecdysozoa</taxon>
        <taxon>Arthropoda</taxon>
        <taxon>Hexapoda</taxon>
        <taxon>Insecta</taxon>
        <taxon>Pterygota</taxon>
        <taxon>Neoptera</taxon>
        <taxon>Endopterygota</taxon>
        <taxon>Coleoptera</taxon>
        <taxon>Polyphaga</taxon>
        <taxon>Cucujiformia</taxon>
        <taxon>Chrysomeloidea</taxon>
        <taxon>Cerambycidae</taxon>
        <taxon>Lepturinae</taxon>
        <taxon>Rhagiini</taxon>
        <taxon>Rhamnusium</taxon>
    </lineage>
</organism>
<sequence>MLDSTDLRNLEKEFQLSSSDILGSPRDRRDTTDVLNYHGKKASQPRKEGAHRSPIIHPLVTNKPSSSIPLPVKSPKSPPSKVPSQPLSRSINRSSRPSSVTLNRTSQVTNKHTLEIQFINKKKRLGLLKKDLVEKQKPVLDLYQNLLQIKRRLEELGKVVQLEEVKLMPYNEIQDSAAEVDGRGENISPEVVVGMQSSIEEIPKTLMEICKNLLSRRAVIVDLLESVTKSEVDVGDLSDKIETLKVEGTQLQNNLDAIISEHEKKINELVINWQALLNDKKSMNTNSKIEDLEDKLKAQDKLTQESNQVILDLQRKLDDKRSSHEKSVAELNNVIYTLKEQIIVSNFQKMTWFILTQKTFIKSICIALTHLQILLDINHHLFLF</sequence>
<gene>
    <name evidence="2" type="ORF">NQ314_012139</name>
</gene>
<evidence type="ECO:0000313" key="2">
    <source>
        <dbReference type="EMBL" id="KAJ8936875.1"/>
    </source>
</evidence>
<protein>
    <submittedName>
        <fullName evidence="2">Uncharacterized protein</fullName>
    </submittedName>
</protein>
<comment type="caution">
    <text evidence="2">The sequence shown here is derived from an EMBL/GenBank/DDBJ whole genome shotgun (WGS) entry which is preliminary data.</text>
</comment>
<dbReference type="AlphaFoldDB" id="A0AAV8XDZ5"/>
<evidence type="ECO:0000313" key="3">
    <source>
        <dbReference type="Proteomes" id="UP001162156"/>
    </source>
</evidence>
<feature type="compositionally biased region" description="Low complexity" evidence="1">
    <location>
        <begin position="63"/>
        <end position="75"/>
    </location>
</feature>
<name>A0AAV8XDZ5_9CUCU</name>
<evidence type="ECO:0000256" key="1">
    <source>
        <dbReference type="SAM" id="MobiDB-lite"/>
    </source>
</evidence>
<feature type="compositionally biased region" description="Basic and acidic residues" evidence="1">
    <location>
        <begin position="1"/>
        <end position="14"/>
    </location>
</feature>
<reference evidence="2" key="1">
    <citation type="journal article" date="2023" name="Insect Mol. Biol.">
        <title>Genome sequencing provides insights into the evolution of gene families encoding plant cell wall-degrading enzymes in longhorned beetles.</title>
        <authorList>
            <person name="Shin N.R."/>
            <person name="Okamura Y."/>
            <person name="Kirsch R."/>
            <person name="Pauchet Y."/>
        </authorList>
    </citation>
    <scope>NUCLEOTIDE SEQUENCE</scope>
    <source>
        <strain evidence="2">RBIC_L_NR</strain>
    </source>
</reference>
<proteinExistence type="predicted"/>
<accession>A0AAV8XDZ5</accession>
<feature type="region of interest" description="Disordered" evidence="1">
    <location>
        <begin position="1"/>
        <end position="106"/>
    </location>
</feature>
<keyword evidence="3" id="KW-1185">Reference proteome</keyword>
<dbReference type="Proteomes" id="UP001162156">
    <property type="component" value="Unassembled WGS sequence"/>
</dbReference>
<dbReference type="EMBL" id="JANEYF010003368">
    <property type="protein sequence ID" value="KAJ8936875.1"/>
    <property type="molecule type" value="Genomic_DNA"/>
</dbReference>